<sequence length="959" mass="105427">MNPPMLIAARRNCLAPSELADVLSGNFPAEGFDSAIAHMDDCDHCRSAIESIDKHEPWIAKSITDPSADPLQAETACQIALWKMLQSSESSQLAPEVLPCTKLGPYSLLKTLGSGGMGTVYLAQHDRLKRNCAVKLLPRERVDQAGWLERFEREMTSVANLEHPNVVRATDAGHQDGWHYLVMEYLDGLDVGRIANRMNQIQIADACEIVRQTALGLSHIHESGLIHRDIKPSNLMLCRDGQVKILDLGLVLAGDDPLSQDDRLTTVGHLMGTMPYMAPEQLVDSREVDARADVYSLGATLYRLIAGRPPHKRRRSLASHVLAITNQDAPAINTLRIDVAPGLASVIGEMLTRDPAHRPDSASQLATKLEPFSEGSRLKGMLREALRRPKSEDHSVSIMPSASLNRLPPTPPRQRWGIAAAAAAFLIVAGLLFRIQTDKGTLVIHSEQSDLTVLVRQDDQVIERLIINQAGENRTILRKGSYRIEIEGGGAPLKLSEDVVTIGRGEVASVNVTSNHEFPIHDDGDRLYQGKPLEHWMSQLRREQDVHAIGLAMDAVEKLTRPVNGKANSEARRAAAELAADRARKLGGIVSSGLGLNANAFDNESPSHRFTAYFNEVFPKFFAEPGLAILNHELAEGTSASKSSLVWALNNYITGARNSYASSQDRSRARPELRIISQTAEGKTLCQSVLQRLRTIGDSLPANFAGRGSVIQLADRSVYVMGVAVNDSVVGVPWLESMTRNRMDRYVQQWEKSKLKPEGEIGFEMGIGNAWPDSDLLKSAIQMAGSKPDSKWWDYLAATCLNQQLDYNAERFRPEEVLDLIKNNAPIVFLDSIDSTLQNYIARSADIKESVGDSYSGAGSMGGSMGGYGGMTSTPVSSLAGNSPTWNFALQFYALEKSKDAEEAASALMTLRNLRSEMKRHQVEKVQWNEKRPYAQIDRAIETVRESVEPDSAKTDADE</sequence>
<dbReference type="PANTHER" id="PTHR43289">
    <property type="entry name" value="MITOGEN-ACTIVATED PROTEIN KINASE KINASE KINASE 20-RELATED"/>
    <property type="match status" value="1"/>
</dbReference>
<organism evidence="8 9">
    <name type="scientific">Stieleria marina</name>
    <dbReference type="NCBI Taxonomy" id="1930275"/>
    <lineage>
        <taxon>Bacteria</taxon>
        <taxon>Pseudomonadati</taxon>
        <taxon>Planctomycetota</taxon>
        <taxon>Planctomycetia</taxon>
        <taxon>Pirellulales</taxon>
        <taxon>Pirellulaceae</taxon>
        <taxon>Stieleria</taxon>
    </lineage>
</organism>
<dbReference type="InterPro" id="IPR017441">
    <property type="entry name" value="Protein_kinase_ATP_BS"/>
</dbReference>
<dbReference type="InterPro" id="IPR011009">
    <property type="entry name" value="Kinase-like_dom_sf"/>
</dbReference>
<dbReference type="GO" id="GO:0004674">
    <property type="term" value="F:protein serine/threonine kinase activity"/>
    <property type="evidence" value="ECO:0007669"/>
    <property type="project" value="UniProtKB-EC"/>
</dbReference>
<dbReference type="SUPFAM" id="SSF56112">
    <property type="entry name" value="Protein kinase-like (PK-like)"/>
    <property type="match status" value="1"/>
</dbReference>
<protein>
    <submittedName>
        <fullName evidence="8">Serine/threonine-protein kinase PrkC</fullName>
        <ecNumber evidence="8">2.7.11.1</ecNumber>
    </submittedName>
</protein>
<dbReference type="PROSITE" id="PS00107">
    <property type="entry name" value="PROTEIN_KINASE_ATP"/>
    <property type="match status" value="1"/>
</dbReference>
<dbReference type="Gene3D" id="1.10.510.10">
    <property type="entry name" value="Transferase(Phosphotransferase) domain 1"/>
    <property type="match status" value="1"/>
</dbReference>
<evidence type="ECO:0000256" key="1">
    <source>
        <dbReference type="ARBA" id="ARBA00022679"/>
    </source>
</evidence>
<evidence type="ECO:0000313" key="9">
    <source>
        <dbReference type="Proteomes" id="UP000319817"/>
    </source>
</evidence>
<dbReference type="SMART" id="SM00220">
    <property type="entry name" value="S_TKc"/>
    <property type="match status" value="1"/>
</dbReference>
<dbReference type="InterPro" id="IPR000719">
    <property type="entry name" value="Prot_kinase_dom"/>
</dbReference>
<name>A0A517NTC4_9BACT</name>
<dbReference type="InterPro" id="IPR008271">
    <property type="entry name" value="Ser/Thr_kinase_AS"/>
</dbReference>
<dbReference type="EMBL" id="CP036526">
    <property type="protein sequence ID" value="QDT10365.1"/>
    <property type="molecule type" value="Genomic_DNA"/>
</dbReference>
<dbReference type="Proteomes" id="UP000319817">
    <property type="component" value="Chromosome"/>
</dbReference>
<keyword evidence="1 8" id="KW-0808">Transferase</keyword>
<dbReference type="PROSITE" id="PS50011">
    <property type="entry name" value="PROTEIN_KINASE_DOM"/>
    <property type="match status" value="1"/>
</dbReference>
<dbReference type="Gene3D" id="3.30.200.20">
    <property type="entry name" value="Phosphorylase Kinase, domain 1"/>
    <property type="match status" value="1"/>
</dbReference>
<dbReference type="PANTHER" id="PTHR43289:SF34">
    <property type="entry name" value="SERINE_THREONINE-PROTEIN KINASE YBDM-RELATED"/>
    <property type="match status" value="1"/>
</dbReference>
<evidence type="ECO:0000259" key="7">
    <source>
        <dbReference type="PROSITE" id="PS50011"/>
    </source>
</evidence>
<gene>
    <name evidence="8" type="primary">prkC_16</name>
    <name evidence="8" type="ORF">K239x_23210</name>
</gene>
<evidence type="ECO:0000256" key="6">
    <source>
        <dbReference type="SAM" id="Coils"/>
    </source>
</evidence>
<feature type="coiled-coil region" evidence="6">
    <location>
        <begin position="904"/>
        <end position="931"/>
    </location>
</feature>
<evidence type="ECO:0000256" key="5">
    <source>
        <dbReference type="PROSITE-ProRule" id="PRU10141"/>
    </source>
</evidence>
<dbReference type="Pfam" id="PF00069">
    <property type="entry name" value="Pkinase"/>
    <property type="match status" value="1"/>
</dbReference>
<evidence type="ECO:0000256" key="4">
    <source>
        <dbReference type="ARBA" id="ARBA00022840"/>
    </source>
</evidence>
<dbReference type="RefSeq" id="WP_145417894.1">
    <property type="nucleotide sequence ID" value="NZ_CP036526.1"/>
</dbReference>
<accession>A0A517NTC4</accession>
<dbReference type="GO" id="GO:0005524">
    <property type="term" value="F:ATP binding"/>
    <property type="evidence" value="ECO:0007669"/>
    <property type="project" value="UniProtKB-UniRule"/>
</dbReference>
<keyword evidence="9" id="KW-1185">Reference proteome</keyword>
<dbReference type="PROSITE" id="PS00108">
    <property type="entry name" value="PROTEIN_KINASE_ST"/>
    <property type="match status" value="1"/>
</dbReference>
<feature type="domain" description="Protein kinase" evidence="7">
    <location>
        <begin position="106"/>
        <end position="373"/>
    </location>
</feature>
<evidence type="ECO:0000313" key="8">
    <source>
        <dbReference type="EMBL" id="QDT10365.1"/>
    </source>
</evidence>
<evidence type="ECO:0000256" key="3">
    <source>
        <dbReference type="ARBA" id="ARBA00022777"/>
    </source>
</evidence>
<keyword evidence="3 8" id="KW-0418">Kinase</keyword>
<keyword evidence="4 5" id="KW-0067">ATP-binding</keyword>
<keyword evidence="6" id="KW-0175">Coiled coil</keyword>
<dbReference type="AlphaFoldDB" id="A0A517NTC4"/>
<dbReference type="EC" id="2.7.11.1" evidence="8"/>
<evidence type="ECO:0000256" key="2">
    <source>
        <dbReference type="ARBA" id="ARBA00022741"/>
    </source>
</evidence>
<proteinExistence type="predicted"/>
<dbReference type="OrthoDB" id="6111975at2"/>
<keyword evidence="2 5" id="KW-0547">Nucleotide-binding</keyword>
<feature type="binding site" evidence="5">
    <location>
        <position position="135"/>
    </location>
    <ligand>
        <name>ATP</name>
        <dbReference type="ChEBI" id="CHEBI:30616"/>
    </ligand>
</feature>
<dbReference type="CDD" id="cd14014">
    <property type="entry name" value="STKc_PknB_like"/>
    <property type="match status" value="1"/>
</dbReference>
<reference evidence="8 9" key="1">
    <citation type="submission" date="2019-02" db="EMBL/GenBank/DDBJ databases">
        <title>Deep-cultivation of Planctomycetes and their phenomic and genomic characterization uncovers novel biology.</title>
        <authorList>
            <person name="Wiegand S."/>
            <person name="Jogler M."/>
            <person name="Boedeker C."/>
            <person name="Pinto D."/>
            <person name="Vollmers J."/>
            <person name="Rivas-Marin E."/>
            <person name="Kohn T."/>
            <person name="Peeters S.H."/>
            <person name="Heuer A."/>
            <person name="Rast P."/>
            <person name="Oberbeckmann S."/>
            <person name="Bunk B."/>
            <person name="Jeske O."/>
            <person name="Meyerdierks A."/>
            <person name="Storesund J.E."/>
            <person name="Kallscheuer N."/>
            <person name="Luecker S."/>
            <person name="Lage O.M."/>
            <person name="Pohl T."/>
            <person name="Merkel B.J."/>
            <person name="Hornburger P."/>
            <person name="Mueller R.-W."/>
            <person name="Bruemmer F."/>
            <person name="Labrenz M."/>
            <person name="Spormann A.M."/>
            <person name="Op den Camp H."/>
            <person name="Overmann J."/>
            <person name="Amann R."/>
            <person name="Jetten M.S.M."/>
            <person name="Mascher T."/>
            <person name="Medema M.H."/>
            <person name="Devos D.P."/>
            <person name="Kaster A.-K."/>
            <person name="Ovreas L."/>
            <person name="Rohde M."/>
            <person name="Galperin M.Y."/>
            <person name="Jogler C."/>
        </authorList>
    </citation>
    <scope>NUCLEOTIDE SEQUENCE [LARGE SCALE GENOMIC DNA]</scope>
    <source>
        <strain evidence="8 9">K23_9</strain>
    </source>
</reference>